<keyword evidence="3" id="KW-1185">Reference proteome</keyword>
<organism evidence="2 3">
    <name type="scientific">Afipia broomeae ATCC 49717</name>
    <dbReference type="NCBI Taxonomy" id="883078"/>
    <lineage>
        <taxon>Bacteria</taxon>
        <taxon>Pseudomonadati</taxon>
        <taxon>Pseudomonadota</taxon>
        <taxon>Alphaproteobacteria</taxon>
        <taxon>Hyphomicrobiales</taxon>
        <taxon>Nitrobacteraceae</taxon>
        <taxon>Afipia</taxon>
    </lineage>
</organism>
<proteinExistence type="predicted"/>
<name>K8PFT0_9BRAD</name>
<reference evidence="2 3" key="1">
    <citation type="submission" date="2012-04" db="EMBL/GenBank/DDBJ databases">
        <title>The Genome Sequence of Afipia broomeae ATCC 49717.</title>
        <authorList>
            <consortium name="The Broad Institute Genome Sequencing Platform"/>
            <person name="Earl A."/>
            <person name="Ward D."/>
            <person name="Feldgarden M."/>
            <person name="Gevers D."/>
            <person name="Huys G."/>
            <person name="Walker B."/>
            <person name="Young S.K."/>
            <person name="Zeng Q."/>
            <person name="Gargeya S."/>
            <person name="Fitzgerald M."/>
            <person name="Haas B."/>
            <person name="Abouelleil A."/>
            <person name="Alvarado L."/>
            <person name="Arachchi H.M."/>
            <person name="Berlin A."/>
            <person name="Chapman S.B."/>
            <person name="Goldberg J."/>
            <person name="Griggs A."/>
            <person name="Gujja S."/>
            <person name="Hansen M."/>
            <person name="Howarth C."/>
            <person name="Imamovic A."/>
            <person name="Larimer J."/>
            <person name="McCowen C."/>
            <person name="Montmayeur A."/>
            <person name="Murphy C."/>
            <person name="Neiman D."/>
            <person name="Pearson M."/>
            <person name="Priest M."/>
            <person name="Roberts A."/>
            <person name="Saif S."/>
            <person name="Shea T."/>
            <person name="Sisk P."/>
            <person name="Sykes S."/>
            <person name="Wortman J."/>
            <person name="Nusbaum C."/>
            <person name="Birren B."/>
        </authorList>
    </citation>
    <scope>NUCLEOTIDE SEQUENCE [LARGE SCALE GENOMIC DNA]</scope>
    <source>
        <strain evidence="2 3">ATCC 49717</strain>
    </source>
</reference>
<dbReference type="EMBL" id="AGWX01000002">
    <property type="protein sequence ID" value="EKS39614.1"/>
    <property type="molecule type" value="Genomic_DNA"/>
</dbReference>
<dbReference type="PROSITE" id="PS51257">
    <property type="entry name" value="PROKAR_LIPOPROTEIN"/>
    <property type="match status" value="1"/>
</dbReference>
<gene>
    <name evidence="2" type="ORF">HMPREF9695_01575</name>
</gene>
<dbReference type="Proteomes" id="UP000001096">
    <property type="component" value="Unassembled WGS sequence"/>
</dbReference>
<dbReference type="eggNOG" id="ENOG502ZR1Z">
    <property type="taxonomic scope" value="Bacteria"/>
</dbReference>
<evidence type="ECO:0000313" key="2">
    <source>
        <dbReference type="EMBL" id="EKS39614.1"/>
    </source>
</evidence>
<sequence>MSVLRKNIHVRQMAALVIVAPMVAGCSGLGGLSDFSLKDQEWFARPGKIFKAGNSAIETPPLSPTKEVSANDLISSDGQCPGMPAQGAPADANASSEGQVSVAPVALGHTECDVARAIPVAPESVNLSNNARGDRVALITWKTGPRPGAYTFTSGRLTSIERVDVPPPEKPARAAKKKRA</sequence>
<comment type="caution">
    <text evidence="2">The sequence shown here is derived from an EMBL/GenBank/DDBJ whole genome shotgun (WGS) entry which is preliminary data.</text>
</comment>
<accession>K8PFT0</accession>
<dbReference type="HOGENOM" id="CLU_1509470_0_0_5"/>
<evidence type="ECO:0000313" key="3">
    <source>
        <dbReference type="Proteomes" id="UP000001096"/>
    </source>
</evidence>
<feature type="region of interest" description="Disordered" evidence="1">
    <location>
        <begin position="55"/>
        <end position="97"/>
    </location>
</feature>
<feature type="compositionally biased region" description="Polar residues" evidence="1">
    <location>
        <begin position="66"/>
        <end position="78"/>
    </location>
</feature>
<dbReference type="PATRIC" id="fig|883078.3.peg.1615"/>
<dbReference type="AlphaFoldDB" id="K8PFT0"/>
<protein>
    <submittedName>
        <fullName evidence="2">Uncharacterized protein</fullName>
    </submittedName>
</protein>
<evidence type="ECO:0000256" key="1">
    <source>
        <dbReference type="SAM" id="MobiDB-lite"/>
    </source>
</evidence>